<name>A0ABU6S4I9_9FABA</name>
<evidence type="ECO:0000313" key="1">
    <source>
        <dbReference type="EMBL" id="MED6131026.1"/>
    </source>
</evidence>
<evidence type="ECO:0008006" key="3">
    <source>
        <dbReference type="Google" id="ProtNLM"/>
    </source>
</evidence>
<evidence type="ECO:0000313" key="2">
    <source>
        <dbReference type="Proteomes" id="UP001341840"/>
    </source>
</evidence>
<sequence>MRGGNEEKGKKIASAPTGGERYSLVKAKVVETSRNMVGTQPSMSFDGTAVEFGSSQGGGFVIGEDMEHYLWRPCRNLGLGCPVFERKVFYDVNGNIMFGFSTKLRCEDKGVEVDFDGCFLTDEFMAREDAAFKLLGRLLR</sequence>
<comment type="caution">
    <text evidence="1">The sequence shown here is derived from an EMBL/GenBank/DDBJ whole genome shotgun (WGS) entry which is preliminary data.</text>
</comment>
<proteinExistence type="predicted"/>
<gene>
    <name evidence="1" type="ORF">PIB30_006354</name>
</gene>
<keyword evidence="2" id="KW-1185">Reference proteome</keyword>
<reference evidence="1 2" key="1">
    <citation type="journal article" date="2023" name="Plants (Basel)">
        <title>Bridging the Gap: Combining Genomics and Transcriptomics Approaches to Understand Stylosanthes scabra, an Orphan Legume from the Brazilian Caatinga.</title>
        <authorList>
            <person name="Ferreira-Neto J.R.C."/>
            <person name="da Silva M.D."/>
            <person name="Binneck E."/>
            <person name="de Melo N.F."/>
            <person name="da Silva R.H."/>
            <person name="de Melo A.L.T.M."/>
            <person name="Pandolfi V."/>
            <person name="Bustamante F.O."/>
            <person name="Brasileiro-Vidal A.C."/>
            <person name="Benko-Iseppon A.M."/>
        </authorList>
    </citation>
    <scope>NUCLEOTIDE SEQUENCE [LARGE SCALE GENOMIC DNA]</scope>
    <source>
        <tissue evidence="1">Leaves</tissue>
    </source>
</reference>
<dbReference type="Proteomes" id="UP001341840">
    <property type="component" value="Unassembled WGS sequence"/>
</dbReference>
<organism evidence="1 2">
    <name type="scientific">Stylosanthes scabra</name>
    <dbReference type="NCBI Taxonomy" id="79078"/>
    <lineage>
        <taxon>Eukaryota</taxon>
        <taxon>Viridiplantae</taxon>
        <taxon>Streptophyta</taxon>
        <taxon>Embryophyta</taxon>
        <taxon>Tracheophyta</taxon>
        <taxon>Spermatophyta</taxon>
        <taxon>Magnoliopsida</taxon>
        <taxon>eudicotyledons</taxon>
        <taxon>Gunneridae</taxon>
        <taxon>Pentapetalae</taxon>
        <taxon>rosids</taxon>
        <taxon>fabids</taxon>
        <taxon>Fabales</taxon>
        <taxon>Fabaceae</taxon>
        <taxon>Papilionoideae</taxon>
        <taxon>50 kb inversion clade</taxon>
        <taxon>dalbergioids sensu lato</taxon>
        <taxon>Dalbergieae</taxon>
        <taxon>Pterocarpus clade</taxon>
        <taxon>Stylosanthes</taxon>
    </lineage>
</organism>
<accession>A0ABU6S4I9</accession>
<dbReference type="EMBL" id="JASCZI010060428">
    <property type="protein sequence ID" value="MED6131026.1"/>
    <property type="molecule type" value="Genomic_DNA"/>
</dbReference>
<protein>
    <recommendedName>
        <fullName evidence="3">Peptidase A1 domain-containing protein</fullName>
    </recommendedName>
</protein>